<reference evidence="1 2" key="1">
    <citation type="submission" date="2021-03" db="EMBL/GenBank/DDBJ databases">
        <title>Genomic Encyclopedia of Type Strains, Phase IV (KMG-IV): sequencing the most valuable type-strain genomes for metagenomic binning, comparative biology and taxonomic classification.</title>
        <authorList>
            <person name="Goeker M."/>
        </authorList>
    </citation>
    <scope>NUCLEOTIDE SEQUENCE [LARGE SCALE GENOMIC DNA]</scope>
    <source>
        <strain evidence="1 2">DSM 14349</strain>
    </source>
</reference>
<gene>
    <name evidence="1" type="ORF">J2Z32_003691</name>
</gene>
<evidence type="ECO:0000313" key="2">
    <source>
        <dbReference type="Proteomes" id="UP001519272"/>
    </source>
</evidence>
<dbReference type="Gene3D" id="4.10.280.10">
    <property type="entry name" value="Helix-loop-helix DNA-binding domain"/>
    <property type="match status" value="1"/>
</dbReference>
<accession>A0ABS4FWS5</accession>
<evidence type="ECO:0000313" key="1">
    <source>
        <dbReference type="EMBL" id="MBP1907026.1"/>
    </source>
</evidence>
<dbReference type="Proteomes" id="UP001519272">
    <property type="component" value="Unassembled WGS sequence"/>
</dbReference>
<dbReference type="InterPro" id="IPR037208">
    <property type="entry name" value="Spo0E-like_sf"/>
</dbReference>
<dbReference type="InterPro" id="IPR036638">
    <property type="entry name" value="HLH_DNA-bd_sf"/>
</dbReference>
<evidence type="ECO:0008006" key="3">
    <source>
        <dbReference type="Google" id="ProtNLM"/>
    </source>
</evidence>
<dbReference type="InterPro" id="IPR018540">
    <property type="entry name" value="Spo0E-like"/>
</dbReference>
<sequence>MDEIKEILHKIEELRQQLNAFQAKQLTDPEVIKISTELDQVLNEYQRMLNQKKFNSTD</sequence>
<protein>
    <recommendedName>
        <fullName evidence="3">Aspartyl-phosphate phosphatase Spo0E family protein</fullName>
    </recommendedName>
</protein>
<dbReference type="SUPFAM" id="SSF140500">
    <property type="entry name" value="BAS1536-like"/>
    <property type="match status" value="1"/>
</dbReference>
<proteinExistence type="predicted"/>
<keyword evidence="2" id="KW-1185">Reference proteome</keyword>
<dbReference type="RefSeq" id="WP_210090616.1">
    <property type="nucleotide sequence ID" value="NZ_JAGGKG010000021.1"/>
</dbReference>
<comment type="caution">
    <text evidence="1">The sequence shown here is derived from an EMBL/GenBank/DDBJ whole genome shotgun (WGS) entry which is preliminary data.</text>
</comment>
<dbReference type="EMBL" id="JAGGKG010000021">
    <property type="protein sequence ID" value="MBP1907026.1"/>
    <property type="molecule type" value="Genomic_DNA"/>
</dbReference>
<dbReference type="Pfam" id="PF09388">
    <property type="entry name" value="SpoOE-like"/>
    <property type="match status" value="1"/>
</dbReference>
<name>A0ABS4FWS5_9BACL</name>
<organism evidence="1 2">
    <name type="scientific">Paenibacillus turicensis</name>
    <dbReference type="NCBI Taxonomy" id="160487"/>
    <lineage>
        <taxon>Bacteria</taxon>
        <taxon>Bacillati</taxon>
        <taxon>Bacillota</taxon>
        <taxon>Bacilli</taxon>
        <taxon>Bacillales</taxon>
        <taxon>Paenibacillaceae</taxon>
        <taxon>Paenibacillus</taxon>
    </lineage>
</organism>